<dbReference type="EMBL" id="AGNL01002994">
    <property type="protein sequence ID" value="EJK75329.1"/>
    <property type="molecule type" value="Genomic_DNA"/>
</dbReference>
<feature type="region of interest" description="Disordered" evidence="1">
    <location>
        <begin position="293"/>
        <end position="319"/>
    </location>
</feature>
<gene>
    <name evidence="2" type="ORF">THAOC_02949</name>
</gene>
<comment type="caution">
    <text evidence="2">The sequence shown here is derived from an EMBL/GenBank/DDBJ whole genome shotgun (WGS) entry which is preliminary data.</text>
</comment>
<dbReference type="AlphaFoldDB" id="K0TDV5"/>
<organism evidence="2 3">
    <name type="scientific">Thalassiosira oceanica</name>
    <name type="common">Marine diatom</name>
    <dbReference type="NCBI Taxonomy" id="159749"/>
    <lineage>
        <taxon>Eukaryota</taxon>
        <taxon>Sar</taxon>
        <taxon>Stramenopiles</taxon>
        <taxon>Ochrophyta</taxon>
        <taxon>Bacillariophyta</taxon>
        <taxon>Coscinodiscophyceae</taxon>
        <taxon>Thalassiosirophycidae</taxon>
        <taxon>Thalassiosirales</taxon>
        <taxon>Thalassiosiraceae</taxon>
        <taxon>Thalassiosira</taxon>
    </lineage>
</organism>
<sequence>MTTRQTAVAVIGGRGSNKARMRQPVLDLCCCGCGLRAAHVRDDGRDPALEQGGRRGAARGSSLEPGRGAPASLERENATINKQGTMNGMTQGRRYQEEDISCISNLSAEPRRGRSGVPRLVPRVERRAGRTTGGQHPVAARRRRADGGASSAGGLELGALPNLRLRPPAAGRQEAARQRSPAPIYSARGRRTRGAGRRELRDGAVSAESVPPAEGSEDLIRSRIDAGGVGRTGSRRPCRRPGMLTGTTAARTWTRTTPQRNTATVLPRRMRRSVLLPVAGPVLPAVGLTCRRGSATGGDRGRVRPARRPSRSAARPALGTSWGRLRGASRRYKECLGAWRGRRFVGAGGGAGEMPFMVRVEKGRAGNDGWEWQ</sequence>
<evidence type="ECO:0000313" key="3">
    <source>
        <dbReference type="Proteomes" id="UP000266841"/>
    </source>
</evidence>
<feature type="compositionally biased region" description="Low complexity" evidence="1">
    <location>
        <begin position="147"/>
        <end position="160"/>
    </location>
</feature>
<accession>K0TDV5</accession>
<evidence type="ECO:0000313" key="2">
    <source>
        <dbReference type="EMBL" id="EJK75329.1"/>
    </source>
</evidence>
<proteinExistence type="predicted"/>
<protein>
    <submittedName>
        <fullName evidence="2">Uncharacterized protein</fullName>
    </submittedName>
</protein>
<feature type="compositionally biased region" description="Polar residues" evidence="1">
    <location>
        <begin position="78"/>
        <end position="88"/>
    </location>
</feature>
<feature type="region of interest" description="Disordered" evidence="1">
    <location>
        <begin position="124"/>
        <end position="247"/>
    </location>
</feature>
<feature type="region of interest" description="Disordered" evidence="1">
    <location>
        <begin position="44"/>
        <end position="88"/>
    </location>
</feature>
<reference evidence="2 3" key="1">
    <citation type="journal article" date="2012" name="Genome Biol.">
        <title>Genome and low-iron response of an oceanic diatom adapted to chronic iron limitation.</title>
        <authorList>
            <person name="Lommer M."/>
            <person name="Specht M."/>
            <person name="Roy A.S."/>
            <person name="Kraemer L."/>
            <person name="Andreson R."/>
            <person name="Gutowska M.A."/>
            <person name="Wolf J."/>
            <person name="Bergner S.V."/>
            <person name="Schilhabel M.B."/>
            <person name="Klostermeier U.C."/>
            <person name="Beiko R.G."/>
            <person name="Rosenstiel P."/>
            <person name="Hippler M."/>
            <person name="Laroche J."/>
        </authorList>
    </citation>
    <scope>NUCLEOTIDE SEQUENCE [LARGE SCALE GENOMIC DNA]</scope>
    <source>
        <strain evidence="2 3">CCMP1005</strain>
    </source>
</reference>
<evidence type="ECO:0000256" key="1">
    <source>
        <dbReference type="SAM" id="MobiDB-lite"/>
    </source>
</evidence>
<name>K0TDV5_THAOC</name>
<keyword evidence="3" id="KW-1185">Reference proteome</keyword>
<dbReference type="Proteomes" id="UP000266841">
    <property type="component" value="Unassembled WGS sequence"/>
</dbReference>